<dbReference type="AlphaFoldDB" id="A0A7I8LGV1"/>
<accession>A0A7I8LGV1</accession>
<reference evidence="1" key="1">
    <citation type="submission" date="2020-02" db="EMBL/GenBank/DDBJ databases">
        <authorList>
            <person name="Scholz U."/>
            <person name="Mascher M."/>
            <person name="Fiebig A."/>
        </authorList>
    </citation>
    <scope>NUCLEOTIDE SEQUENCE</scope>
</reference>
<evidence type="ECO:0000313" key="2">
    <source>
        <dbReference type="Proteomes" id="UP000663760"/>
    </source>
</evidence>
<gene>
    <name evidence="1" type="ORF">SI8410_16019935</name>
</gene>
<sequence>MRHCVTLSVAGNRRASPTSAILLTKLPSRRMLPGLRSRSPVPISAAILNRSSHGRAGVPSLWNRRSSRLPCSMYSYTRQPYSGQAPRRRTMELGLLVHLPLELGSPLGGVGTEDLDGDRRVIQGSPEHRAVPSFSNLAVLRE</sequence>
<proteinExistence type="predicted"/>
<dbReference type="OrthoDB" id="802677at2759"/>
<protein>
    <submittedName>
        <fullName evidence="1">Uncharacterized protein</fullName>
    </submittedName>
</protein>
<keyword evidence="2" id="KW-1185">Reference proteome</keyword>
<name>A0A7I8LGV1_SPIIN</name>
<dbReference type="EMBL" id="LR746279">
    <property type="protein sequence ID" value="CAA7409257.1"/>
    <property type="molecule type" value="Genomic_DNA"/>
</dbReference>
<organism evidence="1 2">
    <name type="scientific">Spirodela intermedia</name>
    <name type="common">Intermediate duckweed</name>
    <dbReference type="NCBI Taxonomy" id="51605"/>
    <lineage>
        <taxon>Eukaryota</taxon>
        <taxon>Viridiplantae</taxon>
        <taxon>Streptophyta</taxon>
        <taxon>Embryophyta</taxon>
        <taxon>Tracheophyta</taxon>
        <taxon>Spermatophyta</taxon>
        <taxon>Magnoliopsida</taxon>
        <taxon>Liliopsida</taxon>
        <taxon>Araceae</taxon>
        <taxon>Lemnoideae</taxon>
        <taxon>Spirodela</taxon>
    </lineage>
</organism>
<evidence type="ECO:0000313" key="1">
    <source>
        <dbReference type="EMBL" id="CAA7409257.1"/>
    </source>
</evidence>
<dbReference type="Proteomes" id="UP000663760">
    <property type="component" value="Chromosome 16"/>
</dbReference>